<dbReference type="InterPro" id="IPR001429">
    <property type="entry name" value="P2X_purnocptor"/>
</dbReference>
<feature type="transmembrane region" description="Helical" evidence="14">
    <location>
        <begin position="402"/>
        <end position="424"/>
    </location>
</feature>
<dbReference type="NCBIfam" id="TIGR00863">
    <property type="entry name" value="P2X"/>
    <property type="match status" value="1"/>
</dbReference>
<keyword evidence="11" id="KW-1071">Ligand-gated ion channel</keyword>
<dbReference type="Gene3D" id="2.60.490.10">
    <property type="entry name" value="atp-gated p2x4 ion channel domain"/>
    <property type="match status" value="1"/>
</dbReference>
<dbReference type="GO" id="GO:0070588">
    <property type="term" value="P:calcium ion transmembrane transport"/>
    <property type="evidence" value="ECO:0007669"/>
    <property type="project" value="TreeGrafter"/>
</dbReference>
<dbReference type="AlphaFoldDB" id="A0A8B7ZXZ2"/>
<evidence type="ECO:0000256" key="14">
    <source>
        <dbReference type="SAM" id="Phobius"/>
    </source>
</evidence>
<evidence type="ECO:0000256" key="9">
    <source>
        <dbReference type="ARBA" id="ARBA00023157"/>
    </source>
</evidence>
<comment type="catalytic activity">
    <reaction evidence="13">
        <text>Ca(2+)(in) = Ca(2+)(out)</text>
        <dbReference type="Rhea" id="RHEA:29671"/>
        <dbReference type="ChEBI" id="CHEBI:29108"/>
    </reaction>
</comment>
<keyword evidence="10" id="KW-0325">Glycoprotein</keyword>
<keyword evidence="7" id="KW-0406">Ion transport</keyword>
<keyword evidence="3" id="KW-0813">Transport</keyword>
<dbReference type="Proteomes" id="UP000694845">
    <property type="component" value="Unplaced"/>
</dbReference>
<dbReference type="PANTHER" id="PTHR10125">
    <property type="entry name" value="P2X PURINOCEPTOR"/>
    <property type="match status" value="1"/>
</dbReference>
<name>A0A8B7ZXZ2_ACAPL</name>
<dbReference type="InterPro" id="IPR059116">
    <property type="entry name" value="P2X_receptor"/>
</dbReference>
<evidence type="ECO:0000256" key="11">
    <source>
        <dbReference type="ARBA" id="ARBA00023286"/>
    </source>
</evidence>
<keyword evidence="4" id="KW-1003">Cell membrane</keyword>
<keyword evidence="6 14" id="KW-1133">Transmembrane helix</keyword>
<dbReference type="PRINTS" id="PR01307">
    <property type="entry name" value="P2XRECEPTOR"/>
</dbReference>
<dbReference type="GO" id="GO:0098794">
    <property type="term" value="C:postsynapse"/>
    <property type="evidence" value="ECO:0007669"/>
    <property type="project" value="GOC"/>
</dbReference>
<evidence type="ECO:0000256" key="5">
    <source>
        <dbReference type="ARBA" id="ARBA00022692"/>
    </source>
</evidence>
<organism evidence="15 16">
    <name type="scientific">Acanthaster planci</name>
    <name type="common">Crown-of-thorns starfish</name>
    <dbReference type="NCBI Taxonomy" id="133434"/>
    <lineage>
        <taxon>Eukaryota</taxon>
        <taxon>Metazoa</taxon>
        <taxon>Echinodermata</taxon>
        <taxon>Eleutherozoa</taxon>
        <taxon>Asterozoa</taxon>
        <taxon>Asteroidea</taxon>
        <taxon>Valvatacea</taxon>
        <taxon>Valvatida</taxon>
        <taxon>Acanthasteridae</taxon>
        <taxon>Acanthaster</taxon>
    </lineage>
</organism>
<evidence type="ECO:0000313" key="15">
    <source>
        <dbReference type="Proteomes" id="UP000694845"/>
    </source>
</evidence>
<comment type="similarity">
    <text evidence="2">Belongs to the P2X receptor family.</text>
</comment>
<accession>A0A8B7ZXZ2</accession>
<evidence type="ECO:0000256" key="3">
    <source>
        <dbReference type="ARBA" id="ARBA00022448"/>
    </source>
</evidence>
<dbReference type="GO" id="GO:0001614">
    <property type="term" value="F:purinergic nucleotide receptor activity"/>
    <property type="evidence" value="ECO:0007669"/>
    <property type="project" value="InterPro"/>
</dbReference>
<dbReference type="GO" id="GO:0005886">
    <property type="term" value="C:plasma membrane"/>
    <property type="evidence" value="ECO:0007669"/>
    <property type="project" value="UniProtKB-SubCell"/>
</dbReference>
<evidence type="ECO:0000313" key="16">
    <source>
        <dbReference type="RefSeq" id="XP_022108431.1"/>
    </source>
</evidence>
<dbReference type="Gene3D" id="1.10.287.940">
    <property type="entry name" value="atp-gated p2x4 ion channel"/>
    <property type="match status" value="1"/>
</dbReference>
<dbReference type="InterPro" id="IPR027309">
    <property type="entry name" value="P2X_extracellular_dom_sf"/>
</dbReference>
<proteinExistence type="inferred from homology"/>
<dbReference type="GO" id="GO:0004931">
    <property type="term" value="F:extracellularly ATP-gated monoatomic cation channel activity"/>
    <property type="evidence" value="ECO:0007669"/>
    <property type="project" value="InterPro"/>
</dbReference>
<keyword evidence="15" id="KW-1185">Reference proteome</keyword>
<evidence type="ECO:0000256" key="7">
    <source>
        <dbReference type="ARBA" id="ARBA00023065"/>
    </source>
</evidence>
<dbReference type="KEGG" id="aplc:110988842"/>
<feature type="transmembrane region" description="Helical" evidence="14">
    <location>
        <begin position="79"/>
        <end position="98"/>
    </location>
</feature>
<dbReference type="OMA" id="LAPGWNF"/>
<evidence type="ECO:0000256" key="4">
    <source>
        <dbReference type="ARBA" id="ARBA00022475"/>
    </source>
</evidence>
<keyword evidence="12" id="KW-0407">Ion channel</keyword>
<dbReference type="PANTHER" id="PTHR10125:SF31">
    <property type="entry name" value="P2X RECEPTOR E"/>
    <property type="match status" value="1"/>
</dbReference>
<evidence type="ECO:0000256" key="10">
    <source>
        <dbReference type="ARBA" id="ARBA00023180"/>
    </source>
</evidence>
<sequence length="497" mass="56276">MWALFLPLHCAKKLQWAPFMENCSNSSSVSDLSKSSSKMGKRLGNFGARIGSYMGMMSDQFFDYDTPKMVQIKSKKVGLINRVVQICVIAYVVIYVLIINKDYQKRDNVEGSATAKLKGVAYTNITDAWDLQVDDPTPYNRIWDLADYVIPPQQQTNAFFVMTNMVITPKQTRGICPEAPDVWYGRCKTDADCPAGEYIKTGNGMRTGSCVPTPWPYKDVNKTCEIKAWCPIENDKLPRAKVPVLLEAKNFTVMIKNSISFPAFNFSKRNIRETAEKAYLRGCMYDPVNDPLCPIFKLGSIVEMANDTFENMAYKGGVVTIDIQWNCNLDRHRDECLPKYRFFRSDDQHAQIAAGFNFRYSKYYKSNGSEHRTLTKAYGILFNIKITGVAGQFHFIPLMLNVASGFALLSLATVMCDIVVLYLLKKRNIYKECKYQNVNPVTDDGYEVPALRTFSKADGNSAIFPLRRISYDGNSMDVGKRYATAYLDSSADNDRNS</sequence>
<keyword evidence="5 14" id="KW-0812">Transmembrane</keyword>
<evidence type="ECO:0000256" key="13">
    <source>
        <dbReference type="ARBA" id="ARBA00036634"/>
    </source>
</evidence>
<dbReference type="Pfam" id="PF00864">
    <property type="entry name" value="P2X_receptor"/>
    <property type="match status" value="1"/>
</dbReference>
<evidence type="ECO:0000256" key="6">
    <source>
        <dbReference type="ARBA" id="ARBA00022989"/>
    </source>
</evidence>
<evidence type="ECO:0000256" key="1">
    <source>
        <dbReference type="ARBA" id="ARBA00004651"/>
    </source>
</evidence>
<keyword evidence="8 14" id="KW-0472">Membrane</keyword>
<dbReference type="RefSeq" id="XP_022108431.1">
    <property type="nucleotide sequence ID" value="XM_022252739.1"/>
</dbReference>
<comment type="subcellular location">
    <subcellularLocation>
        <location evidence="1">Cell membrane</location>
        <topology evidence="1">Multi-pass membrane protein</topology>
    </subcellularLocation>
</comment>
<dbReference type="OrthoDB" id="494673at2759"/>
<dbReference type="GO" id="GO:0033198">
    <property type="term" value="P:response to ATP"/>
    <property type="evidence" value="ECO:0007669"/>
    <property type="project" value="InterPro"/>
</dbReference>
<evidence type="ECO:0000256" key="8">
    <source>
        <dbReference type="ARBA" id="ARBA00023136"/>
    </source>
</evidence>
<evidence type="ECO:0000256" key="12">
    <source>
        <dbReference type="ARBA" id="ARBA00023303"/>
    </source>
</evidence>
<gene>
    <name evidence="16" type="primary">LOC110988842</name>
</gene>
<evidence type="ECO:0000256" key="2">
    <source>
        <dbReference type="ARBA" id="ARBA00009848"/>
    </source>
</evidence>
<keyword evidence="9" id="KW-1015">Disulfide bond</keyword>
<protein>
    <submittedName>
        <fullName evidence="16">P2X purinoceptor 4-like isoform X1</fullName>
    </submittedName>
</protein>
<dbReference type="GeneID" id="110988842"/>
<dbReference type="FunFam" id="2.60.490.10:FF:000001">
    <property type="entry name" value="P2X purinoceptor"/>
    <property type="match status" value="1"/>
</dbReference>
<reference evidence="16" key="1">
    <citation type="submission" date="2025-08" db="UniProtKB">
        <authorList>
            <consortium name="RefSeq"/>
        </authorList>
    </citation>
    <scope>IDENTIFICATION</scope>
</reference>